<dbReference type="CDD" id="cd08645">
    <property type="entry name" value="FMT_core_GART"/>
    <property type="match status" value="1"/>
</dbReference>
<dbReference type="AlphaFoldDB" id="W0ETH7"/>
<keyword evidence="2 4" id="KW-0808">Transferase</keyword>
<evidence type="ECO:0000256" key="3">
    <source>
        <dbReference type="ARBA" id="ARBA00022755"/>
    </source>
</evidence>
<dbReference type="PATRIC" id="fig|880074.11.peg.1382"/>
<dbReference type="EC" id="2.1.2.2" evidence="4"/>
<dbReference type="InterPro" id="IPR036477">
    <property type="entry name" value="Formyl_transf_N_sf"/>
</dbReference>
<comment type="similarity">
    <text evidence="4">Belongs to the GART family.</text>
</comment>
<dbReference type="PANTHER" id="PTHR43369:SF2">
    <property type="entry name" value="PHOSPHORIBOSYLGLYCINAMIDE FORMYLTRANSFERASE"/>
    <property type="match status" value="1"/>
</dbReference>
<reference evidence="6 7" key="1">
    <citation type="submission" date="2013-12" db="EMBL/GenBank/DDBJ databases">
        <authorList>
            <consortium name="DOE Joint Genome Institute"/>
            <person name="Eisen J."/>
            <person name="Huntemann M."/>
            <person name="Han J."/>
            <person name="Chen A."/>
            <person name="Kyrpides N."/>
            <person name="Mavromatis K."/>
            <person name="Markowitz V."/>
            <person name="Palaniappan K."/>
            <person name="Ivanova N."/>
            <person name="Schaumberg A."/>
            <person name="Pati A."/>
            <person name="Liolios K."/>
            <person name="Nordberg H.P."/>
            <person name="Cantor M.N."/>
            <person name="Hua S.X."/>
            <person name="Woyke T."/>
        </authorList>
    </citation>
    <scope>NUCLEOTIDE SEQUENCE [LARGE SCALE GENOMIC DNA]</scope>
    <source>
        <strain evidence="7">DSM 18177</strain>
    </source>
</reference>
<evidence type="ECO:0000313" key="6">
    <source>
        <dbReference type="EMBL" id="AHF12494.1"/>
    </source>
</evidence>
<sequence>MSQKKRLAVFASGTGTNFEAIVTACERGQIPAEVAVLVCDKPAAAVVERAARHGVEVFAFQPKSFPSKADMENAIADELDKHGIDWVCLAGYMRIITDTLLSRYGGRIINIHPSLLPAFPGARAVEQALAYGVKVYGVTIHHVDQTVDGGRIIAQRAVPYEGHDLDELFRLVHAAEHELYPATIARLLAGEVS</sequence>
<dbReference type="GO" id="GO:0005829">
    <property type="term" value="C:cytosol"/>
    <property type="evidence" value="ECO:0007669"/>
    <property type="project" value="TreeGrafter"/>
</dbReference>
<feature type="domain" description="Formyl transferase N-terminal" evidence="5">
    <location>
        <begin position="5"/>
        <end position="184"/>
    </location>
</feature>
<dbReference type="PANTHER" id="PTHR43369">
    <property type="entry name" value="PHOSPHORIBOSYLGLYCINAMIDE FORMYLTRANSFERASE"/>
    <property type="match status" value="1"/>
</dbReference>
<dbReference type="HOGENOM" id="CLU_038395_1_3_10"/>
<dbReference type="Pfam" id="PF00551">
    <property type="entry name" value="Formyl_trans_N"/>
    <property type="match status" value="1"/>
</dbReference>
<organism evidence="6 7">
    <name type="scientific">Barnesiella viscericola DSM 18177</name>
    <dbReference type="NCBI Taxonomy" id="880074"/>
    <lineage>
        <taxon>Bacteria</taxon>
        <taxon>Pseudomonadati</taxon>
        <taxon>Bacteroidota</taxon>
        <taxon>Bacteroidia</taxon>
        <taxon>Bacteroidales</taxon>
        <taxon>Barnesiellaceae</taxon>
        <taxon>Barnesiella</taxon>
    </lineage>
</organism>
<protein>
    <recommendedName>
        <fullName evidence="4">Phosphoribosylglycinamide formyltransferase</fullName>
        <ecNumber evidence="4">2.1.2.2</ecNumber>
    </recommendedName>
    <alternativeName>
        <fullName evidence="4">5'-phosphoribosylglycinamide transformylase</fullName>
    </alternativeName>
    <alternativeName>
        <fullName evidence="4">GAR transformylase</fullName>
        <shortName evidence="4">GART</shortName>
    </alternativeName>
</protein>
<feature type="binding site" evidence="4">
    <location>
        <begin position="93"/>
        <end position="96"/>
    </location>
    <ligand>
        <name>(6R)-10-formyltetrahydrofolate</name>
        <dbReference type="ChEBI" id="CHEBI:195366"/>
    </ligand>
</feature>
<feature type="active site" description="Proton donor" evidence="4">
    <location>
        <position position="112"/>
    </location>
</feature>
<comment type="catalytic activity">
    <reaction evidence="4">
        <text>N(1)-(5-phospho-beta-D-ribosyl)glycinamide + (6R)-10-formyltetrahydrofolate = N(2)-formyl-N(1)-(5-phospho-beta-D-ribosyl)glycinamide + (6S)-5,6,7,8-tetrahydrofolate + H(+)</text>
        <dbReference type="Rhea" id="RHEA:15053"/>
        <dbReference type="ChEBI" id="CHEBI:15378"/>
        <dbReference type="ChEBI" id="CHEBI:57453"/>
        <dbReference type="ChEBI" id="CHEBI:143788"/>
        <dbReference type="ChEBI" id="CHEBI:147286"/>
        <dbReference type="ChEBI" id="CHEBI:195366"/>
        <dbReference type="EC" id="2.1.2.2"/>
    </reaction>
</comment>
<evidence type="ECO:0000256" key="4">
    <source>
        <dbReference type="HAMAP-Rule" id="MF_01930"/>
    </source>
</evidence>
<dbReference type="Proteomes" id="UP000018901">
    <property type="component" value="Chromosome"/>
</dbReference>
<comment type="pathway">
    <text evidence="1 4">Purine metabolism; IMP biosynthesis via de novo pathway; N(2)-formyl-N(1)-(5-phospho-D-ribosyl)glycinamide from N(1)-(5-phospho-D-ribosyl)glycinamide (10-formyl THF route): step 1/1.</text>
</comment>
<dbReference type="eggNOG" id="COG0299">
    <property type="taxonomic scope" value="Bacteria"/>
</dbReference>
<dbReference type="HAMAP" id="MF_01930">
    <property type="entry name" value="PurN"/>
    <property type="match status" value="1"/>
</dbReference>
<dbReference type="InterPro" id="IPR004607">
    <property type="entry name" value="GART"/>
</dbReference>
<dbReference type="InterPro" id="IPR002376">
    <property type="entry name" value="Formyl_transf_N"/>
</dbReference>
<evidence type="ECO:0000256" key="1">
    <source>
        <dbReference type="ARBA" id="ARBA00005054"/>
    </source>
</evidence>
<dbReference type="NCBIfam" id="TIGR00639">
    <property type="entry name" value="PurN"/>
    <property type="match status" value="1"/>
</dbReference>
<dbReference type="RefSeq" id="WP_025278438.1">
    <property type="nucleotide sequence ID" value="NZ_CP007034.1"/>
</dbReference>
<dbReference type="GeneID" id="90529083"/>
<keyword evidence="7" id="KW-1185">Reference proteome</keyword>
<keyword evidence="3 4" id="KW-0658">Purine biosynthesis</keyword>
<evidence type="ECO:0000259" key="5">
    <source>
        <dbReference type="Pfam" id="PF00551"/>
    </source>
</evidence>
<name>W0ETH7_9BACT</name>
<evidence type="ECO:0000313" key="7">
    <source>
        <dbReference type="Proteomes" id="UP000018901"/>
    </source>
</evidence>
<comment type="function">
    <text evidence="4">Catalyzes the transfer of a formyl group from 10-formyltetrahydrofolate to 5-phospho-ribosyl-glycinamide (GAR), producing 5-phospho-ribosyl-N-formylglycinamide (FGAR) and tetrahydrofolate.</text>
</comment>
<evidence type="ECO:0000256" key="2">
    <source>
        <dbReference type="ARBA" id="ARBA00022679"/>
    </source>
</evidence>
<gene>
    <name evidence="4" type="primary">purN</name>
    <name evidence="6" type="ORF">BARVI_06615</name>
</gene>
<proteinExistence type="inferred from homology"/>
<dbReference type="OrthoDB" id="9806170at2"/>
<dbReference type="STRING" id="880074.BARVI_06615"/>
<dbReference type="UniPathway" id="UPA00074">
    <property type="reaction ID" value="UER00126"/>
</dbReference>
<feature type="binding site" evidence="4">
    <location>
        <position position="110"/>
    </location>
    <ligand>
        <name>(6R)-10-formyltetrahydrofolate</name>
        <dbReference type="ChEBI" id="CHEBI:195366"/>
    </ligand>
</feature>
<dbReference type="KEGG" id="bvs:BARVI_06615"/>
<accession>W0ETH7</accession>
<dbReference type="GO" id="GO:0006189">
    <property type="term" value="P:'de novo' IMP biosynthetic process"/>
    <property type="evidence" value="ECO:0007669"/>
    <property type="project" value="UniProtKB-UniRule"/>
</dbReference>
<feature type="site" description="Raises pKa of active site His" evidence="4">
    <location>
        <position position="148"/>
    </location>
</feature>
<feature type="binding site" evidence="4">
    <location>
        <position position="68"/>
    </location>
    <ligand>
        <name>(6R)-10-formyltetrahydrofolate</name>
        <dbReference type="ChEBI" id="CHEBI:195366"/>
    </ligand>
</feature>
<dbReference type="GO" id="GO:0004644">
    <property type="term" value="F:phosphoribosylglycinamide formyltransferase activity"/>
    <property type="evidence" value="ECO:0007669"/>
    <property type="project" value="UniProtKB-UniRule"/>
</dbReference>
<dbReference type="Gene3D" id="3.40.50.170">
    <property type="entry name" value="Formyl transferase, N-terminal domain"/>
    <property type="match status" value="1"/>
</dbReference>
<feature type="binding site" evidence="4">
    <location>
        <begin position="15"/>
        <end position="17"/>
    </location>
    <ligand>
        <name>N(1)-(5-phospho-beta-D-ribosyl)glycinamide</name>
        <dbReference type="ChEBI" id="CHEBI:143788"/>
    </ligand>
</feature>
<dbReference type="EMBL" id="CP007034">
    <property type="protein sequence ID" value="AHF12494.1"/>
    <property type="molecule type" value="Genomic_DNA"/>
</dbReference>
<dbReference type="SUPFAM" id="SSF53328">
    <property type="entry name" value="Formyltransferase"/>
    <property type="match status" value="1"/>
</dbReference>